<organism evidence="3 4">
    <name type="scientific">Lyophyllum shimeji</name>
    <name type="common">Hon-shimeji</name>
    <name type="synonym">Tricholoma shimeji</name>
    <dbReference type="NCBI Taxonomy" id="47721"/>
    <lineage>
        <taxon>Eukaryota</taxon>
        <taxon>Fungi</taxon>
        <taxon>Dikarya</taxon>
        <taxon>Basidiomycota</taxon>
        <taxon>Agaricomycotina</taxon>
        <taxon>Agaricomycetes</taxon>
        <taxon>Agaricomycetidae</taxon>
        <taxon>Agaricales</taxon>
        <taxon>Tricholomatineae</taxon>
        <taxon>Lyophyllaceae</taxon>
        <taxon>Lyophyllum</taxon>
    </lineage>
</organism>
<proteinExistence type="predicted"/>
<dbReference type="SMART" id="SM00239">
    <property type="entry name" value="C2"/>
    <property type="match status" value="1"/>
</dbReference>
<feature type="compositionally biased region" description="Polar residues" evidence="1">
    <location>
        <begin position="647"/>
        <end position="658"/>
    </location>
</feature>
<gene>
    <name evidence="3" type="ORF">LshimejAT787_0800380</name>
</gene>
<evidence type="ECO:0000313" key="3">
    <source>
        <dbReference type="EMBL" id="GLB40167.1"/>
    </source>
</evidence>
<dbReference type="PANTHER" id="PTHR34384">
    <property type="entry name" value="L-2,3-DIAMINOPROPANOATE--CITRATE LIGASE"/>
    <property type="match status" value="1"/>
</dbReference>
<dbReference type="InterPro" id="IPR022770">
    <property type="entry name" value="IucA/IucC-like_C"/>
</dbReference>
<sequence length="1819" mass="201136">MSISATRLAALNPNDRAVFATNARLISCLVTESLLRALYISLSGFEATGLCVILQNDVSAAAPQRPYESKDILAIVPLRHVPLFHHDSTDSRGKEISLLDPLDMMPMVFEIDLDGSAPAEIEHADLAAGILNTLSRPGWAISSSTKLVTSKSPVSIWEKFGSSVGLDASLLKEISNEFSSSANWQKYSYEHPPQAPLFTSPSIEWEQSIVEGHPTHPMHKTRFFLPPLPDFAPGSFDLYHPRLRLVALPKASLHITYDFETYTRPIIAAMSKSAGQKLLVPEGYVAVPVHELQITHIQDKFKEAVIYPEEFSLPLLAQQSIRSVIVPEAYSRLSLKLGVGVKLTSAVRTISPASAFLGPRFSKAVVPALSMDPKIITVAKELASVVHTHPDGEIAKHCSAIIREAHENRSDERGERLIVCTALVESGHSGEGGELPAVVRVFGLDTEAKRIQWLSSFVRMLFDAFLPPMLHNGVAFECHPQNCLARFDLVTKELRGFIIRDFGGLRVHPETLKATTGVDLEAHEGHSIVANDLNDVYTRMYHTIFHNHLQQLIRVLGLHYNGRGWEVVREHLNAVIPRDHPLYAAWLSPERKSLPGKCFLRMRMAGMYRFHLHNPFPNLIHYQGHRLNLPSPPPDQLVSRFRTLLPTQPSHRGSSSLFGASRTPEKPRSPHRTIQCRPGSEHHEILHNSSVIRLPRTTECTGNRDRQSPQANIGGHAFAENYQHPDIGLISSSIRVAGFDLNTRPGTSVHAIVYNVFRFRITSVSACSVRRIYMPIADTLPATGVLIVLSTHLISEQPIISRALRADDIFAIIPLRHSPIFKGTSVYKHGRPVGLVDPLDMLPEIFELSETAGSYAERNAFRHAIISHFVPPPWELGRFTTLTPVTDPVQLWKKFVDGVVIQDALRVAIEKEIQSSFEYQLSSYRNPSRCPALTSAPIEWEQSLVAGHPTHPMHRARMLPQSVSDYDWYHPRIRFVRVVRSAITVLGPFEQEIRRLAEVAAERSGRAIPNDPSSIVMPVHELQIPNIVAKFPDVEILHPDISIRAYAQSSIRTVVIPDLPGMALKLSIGVKISSALRTISHFTADFGPRFSAEIVPKLSVDPHILSIAREPASAVHSSADPDVAKHFTAILREEILPEEGQAIIVIAALLEMDQAGLPTGTSALESVLKLDTCEKRAKFLDRYIQLACAALLPPLIHNGVAFEAHAQNVLARFDVNTGQLLGFIVRDLGGLRIHPGTLCRSTGVDFQFLPGHCVVTETLEEIYPKFYHTFVHNHMQRMIRVLGLHEDGRGWAMLREHMGALIPDDHELQKIWLSPDSKLLPSKCLMRMRMRDSYREMVNRPVTGSSQASWNDILGHRLVPSERLKSALFCWTNFQTPPICPTERQNWDVYAQVSLNGVTKCTHVDVKGGQHPEWDEEFRFPVMKQSHDELRKLEVACFSKEHRSDELLGKGVVDITDTLKTGEFDDWVSLNVDGVVRGDLYLEMTFYSNGPAPTTSLAPPSNSMHRRPSKLAPSERLSRPGHPPAPSAILHNLLSDDSRGRNHAPLSDAHGSHNRHLAPSPASSRSSSAASIKRVDSPLPPLPEGELPPATPLPSTLLPGRGRPRPQQNLTPHVTPDLPTTLRSGPGRTVTPHSTSPGQVRSSSVSPPCAEYYAGPSSSNYTHPGTSYPGTVPNVSQSPSAVHHASPPPPAIPQIWAPASGSTTAGALSFPMPTVAPVQTGPNYHPSYTVPQAPPLSYQPSAASELPDPYLQARYQTPLPLPPGSTSPPRGYQPLPSTGHPDQARLEALRQVEEEAARRKEQEEKDLALALQLDRELNL</sequence>
<reference evidence="3" key="1">
    <citation type="submission" date="2022-07" db="EMBL/GenBank/DDBJ databases">
        <title>The genome of Lyophyllum shimeji provides insight into the initial evolution of ectomycorrhizal fungal genome.</title>
        <authorList>
            <person name="Kobayashi Y."/>
            <person name="Shibata T."/>
            <person name="Hirakawa H."/>
            <person name="Shigenobu S."/>
            <person name="Nishiyama T."/>
            <person name="Yamada A."/>
            <person name="Hasebe M."/>
            <person name="Kawaguchi M."/>
        </authorList>
    </citation>
    <scope>NUCLEOTIDE SEQUENCE</scope>
    <source>
        <strain evidence="3">AT787</strain>
    </source>
</reference>
<dbReference type="InterPro" id="IPR007310">
    <property type="entry name" value="Aerobactin_biosyn_IucA/IucC_N"/>
</dbReference>
<dbReference type="InterPro" id="IPR037455">
    <property type="entry name" value="LucA/IucC-like"/>
</dbReference>
<dbReference type="PANTHER" id="PTHR34384:SF5">
    <property type="entry name" value="L-2,3-DIAMINOPROPANOATE--CITRATE LIGASE"/>
    <property type="match status" value="1"/>
</dbReference>
<accession>A0A9P3UPC0</accession>
<feature type="compositionally biased region" description="Polar residues" evidence="1">
    <location>
        <begin position="1492"/>
        <end position="1503"/>
    </location>
</feature>
<evidence type="ECO:0000313" key="4">
    <source>
        <dbReference type="Proteomes" id="UP001063166"/>
    </source>
</evidence>
<dbReference type="Pfam" id="PF00168">
    <property type="entry name" value="C2"/>
    <property type="match status" value="1"/>
</dbReference>
<dbReference type="InterPro" id="IPR035892">
    <property type="entry name" value="C2_domain_sf"/>
</dbReference>
<feature type="domain" description="C2" evidence="2">
    <location>
        <begin position="1342"/>
        <end position="1468"/>
    </location>
</feature>
<evidence type="ECO:0000259" key="2">
    <source>
        <dbReference type="PROSITE" id="PS50004"/>
    </source>
</evidence>
<feature type="region of interest" description="Disordered" evidence="1">
    <location>
        <begin position="647"/>
        <end position="680"/>
    </location>
</feature>
<evidence type="ECO:0000256" key="1">
    <source>
        <dbReference type="SAM" id="MobiDB-lite"/>
    </source>
</evidence>
<dbReference type="Pfam" id="PF06276">
    <property type="entry name" value="FhuF"/>
    <property type="match status" value="2"/>
</dbReference>
<dbReference type="GO" id="GO:0019290">
    <property type="term" value="P:siderophore biosynthetic process"/>
    <property type="evidence" value="ECO:0007669"/>
    <property type="project" value="InterPro"/>
</dbReference>
<keyword evidence="4" id="KW-1185">Reference proteome</keyword>
<dbReference type="PROSITE" id="PS50004">
    <property type="entry name" value="C2"/>
    <property type="match status" value="1"/>
</dbReference>
<dbReference type="OrthoDB" id="2117718at2759"/>
<feature type="compositionally biased region" description="Polar residues" evidence="1">
    <location>
        <begin position="1631"/>
        <end position="1646"/>
    </location>
</feature>
<dbReference type="Gene3D" id="1.10.510.40">
    <property type="match status" value="2"/>
</dbReference>
<dbReference type="EMBL" id="BRPK01000008">
    <property type="protein sequence ID" value="GLB40167.1"/>
    <property type="molecule type" value="Genomic_DNA"/>
</dbReference>
<feature type="compositionally biased region" description="Low complexity" evidence="1">
    <location>
        <begin position="1584"/>
        <end position="1599"/>
    </location>
</feature>
<feature type="compositionally biased region" description="Polar residues" evidence="1">
    <location>
        <begin position="1656"/>
        <end position="1669"/>
    </location>
</feature>
<protein>
    <submittedName>
        <fullName evidence="3">IucA / IucC family protein</fullName>
    </submittedName>
</protein>
<dbReference type="Gene3D" id="2.60.40.150">
    <property type="entry name" value="C2 domain"/>
    <property type="match status" value="1"/>
</dbReference>
<feature type="compositionally biased region" description="Low complexity" evidence="1">
    <location>
        <begin position="1675"/>
        <end position="1685"/>
    </location>
</feature>
<dbReference type="GO" id="GO:0016881">
    <property type="term" value="F:acid-amino acid ligase activity"/>
    <property type="evidence" value="ECO:0007669"/>
    <property type="project" value="UniProtKB-ARBA"/>
</dbReference>
<feature type="region of interest" description="Disordered" evidence="1">
    <location>
        <begin position="1726"/>
        <end position="1804"/>
    </location>
</feature>
<feature type="compositionally biased region" description="Basic and acidic residues" evidence="1">
    <location>
        <begin position="1782"/>
        <end position="1804"/>
    </location>
</feature>
<name>A0A9P3UPC0_LYOSH</name>
<dbReference type="Proteomes" id="UP001063166">
    <property type="component" value="Unassembled WGS sequence"/>
</dbReference>
<comment type="caution">
    <text evidence="3">The sequence shown here is derived from an EMBL/GenBank/DDBJ whole genome shotgun (WGS) entry which is preliminary data.</text>
</comment>
<dbReference type="InterPro" id="IPR000008">
    <property type="entry name" value="C2_dom"/>
</dbReference>
<dbReference type="SUPFAM" id="SSF49562">
    <property type="entry name" value="C2 domain (Calcium/lipid-binding domain, CaLB)"/>
    <property type="match status" value="1"/>
</dbReference>
<feature type="compositionally biased region" description="Low complexity" evidence="1">
    <location>
        <begin position="1558"/>
        <end position="1571"/>
    </location>
</feature>
<feature type="region of interest" description="Disordered" evidence="1">
    <location>
        <begin position="1492"/>
        <end position="1698"/>
    </location>
</feature>
<dbReference type="Pfam" id="PF04183">
    <property type="entry name" value="IucA_IucC"/>
    <property type="match status" value="2"/>
</dbReference>